<feature type="transmembrane region" description="Helical" evidence="2">
    <location>
        <begin position="322"/>
        <end position="347"/>
    </location>
</feature>
<feature type="transmembrane region" description="Helical" evidence="2">
    <location>
        <begin position="83"/>
        <end position="108"/>
    </location>
</feature>
<feature type="transmembrane region" description="Helical" evidence="2">
    <location>
        <begin position="170"/>
        <end position="189"/>
    </location>
</feature>
<keyword evidence="2" id="KW-0472">Membrane</keyword>
<name>A0A840RZV7_9BURK</name>
<evidence type="ECO:0000256" key="2">
    <source>
        <dbReference type="SAM" id="Phobius"/>
    </source>
</evidence>
<gene>
    <name evidence="3" type="ORF">HNR39_004250</name>
</gene>
<feature type="region of interest" description="Disordered" evidence="1">
    <location>
        <begin position="1"/>
        <end position="21"/>
    </location>
</feature>
<organism evidence="3 4">
    <name type="scientific">Glaciimonas immobilis</name>
    <dbReference type="NCBI Taxonomy" id="728004"/>
    <lineage>
        <taxon>Bacteria</taxon>
        <taxon>Pseudomonadati</taxon>
        <taxon>Pseudomonadota</taxon>
        <taxon>Betaproteobacteria</taxon>
        <taxon>Burkholderiales</taxon>
        <taxon>Oxalobacteraceae</taxon>
        <taxon>Glaciimonas</taxon>
    </lineage>
</organism>
<dbReference type="Proteomes" id="UP000571084">
    <property type="component" value="Unassembled WGS sequence"/>
</dbReference>
<accession>A0A840RZV7</accession>
<keyword evidence="2" id="KW-1133">Transmembrane helix</keyword>
<comment type="caution">
    <text evidence="3">The sequence shown here is derived from an EMBL/GenBank/DDBJ whole genome shotgun (WGS) entry which is preliminary data.</text>
</comment>
<evidence type="ECO:0000313" key="4">
    <source>
        <dbReference type="Proteomes" id="UP000571084"/>
    </source>
</evidence>
<dbReference type="EMBL" id="JACHHQ010000014">
    <property type="protein sequence ID" value="MBB5202386.1"/>
    <property type="molecule type" value="Genomic_DNA"/>
</dbReference>
<proteinExistence type="predicted"/>
<reference evidence="3 4" key="1">
    <citation type="submission" date="2020-08" db="EMBL/GenBank/DDBJ databases">
        <title>Genomic Encyclopedia of Type Strains, Phase IV (KMG-IV): sequencing the most valuable type-strain genomes for metagenomic binning, comparative biology and taxonomic classification.</title>
        <authorList>
            <person name="Goeker M."/>
        </authorList>
    </citation>
    <scope>NUCLEOTIDE SEQUENCE [LARGE SCALE GENOMIC DNA]</scope>
    <source>
        <strain evidence="3 4">DSM 23240</strain>
    </source>
</reference>
<feature type="transmembrane region" description="Helical" evidence="2">
    <location>
        <begin position="251"/>
        <end position="269"/>
    </location>
</feature>
<keyword evidence="2" id="KW-0812">Transmembrane</keyword>
<evidence type="ECO:0000313" key="3">
    <source>
        <dbReference type="EMBL" id="MBB5202386.1"/>
    </source>
</evidence>
<feature type="transmembrane region" description="Helical" evidence="2">
    <location>
        <begin position="33"/>
        <end position="62"/>
    </location>
</feature>
<dbReference type="AlphaFoldDB" id="A0A840RZV7"/>
<feature type="compositionally biased region" description="Polar residues" evidence="1">
    <location>
        <begin position="1"/>
        <end position="12"/>
    </location>
</feature>
<sequence length="358" mass="39237">MASTEPPATQTPVPLKSAPRHRPVTNTVSQFRIASWIIAIVVLVLVLTLHLLTALLAGLLVYQLVRSLTPFIERRLASERSHLIAVVLLSTVIIGVLTGIILGLVAFFHGGPDRMLVIQTKLMQVVDQARTQMPAYLQGYLPDDIASTREMVADWIESHSGELKLAGKEAIQVFIHILVGMVLGAMVALNAEHPMPVLQPLGAELLERARLLADAFRRVVFAQIKISLLNTTMTAIFLLVILRLADVHLPLTKTLIVVTFLAGLLPVIGNLISNSLIVIVTLSVSLYVALAALIFLIVIHKLEYFLNARIVGSQINARSWELLLMMVLAEAAFGLPGLVAAPIYYAYIKSELYEMGWV</sequence>
<feature type="transmembrane region" description="Helical" evidence="2">
    <location>
        <begin position="226"/>
        <end position="245"/>
    </location>
</feature>
<evidence type="ECO:0000256" key="1">
    <source>
        <dbReference type="SAM" id="MobiDB-lite"/>
    </source>
</evidence>
<keyword evidence="4" id="KW-1185">Reference proteome</keyword>
<protein>
    <submittedName>
        <fullName evidence="3">Putative PurR-regulated permease PerM</fullName>
    </submittedName>
</protein>
<feature type="transmembrane region" description="Helical" evidence="2">
    <location>
        <begin position="276"/>
        <end position="302"/>
    </location>
</feature>
<dbReference type="RefSeq" id="WP_245182374.1">
    <property type="nucleotide sequence ID" value="NZ_JAAOZT010000008.1"/>
</dbReference>